<evidence type="ECO:0000256" key="7">
    <source>
        <dbReference type="ARBA" id="ARBA00034808"/>
    </source>
</evidence>
<feature type="region of interest" description="Disordered" evidence="10">
    <location>
        <begin position="63"/>
        <end position="89"/>
    </location>
</feature>
<dbReference type="GO" id="GO:0043138">
    <property type="term" value="F:3'-5' DNA helicase activity"/>
    <property type="evidence" value="ECO:0007669"/>
    <property type="project" value="UniProtKB-EC"/>
</dbReference>
<dbReference type="InterPro" id="IPR027417">
    <property type="entry name" value="P-loop_NTPase"/>
</dbReference>
<dbReference type="InterPro" id="IPR014016">
    <property type="entry name" value="UvrD-like_ATP-bd"/>
</dbReference>
<comment type="caution">
    <text evidence="12">The sequence shown here is derived from an EMBL/GenBank/DDBJ whole genome shotgun (WGS) entry which is preliminary data.</text>
</comment>
<dbReference type="InterPro" id="IPR000212">
    <property type="entry name" value="DNA_helicase_UvrD/REP"/>
</dbReference>
<comment type="catalytic activity">
    <reaction evidence="8">
        <text>ATP + H2O = ADP + phosphate + H(+)</text>
        <dbReference type="Rhea" id="RHEA:13065"/>
        <dbReference type="ChEBI" id="CHEBI:15377"/>
        <dbReference type="ChEBI" id="CHEBI:15378"/>
        <dbReference type="ChEBI" id="CHEBI:30616"/>
        <dbReference type="ChEBI" id="CHEBI:43474"/>
        <dbReference type="ChEBI" id="CHEBI:456216"/>
        <dbReference type="EC" id="5.6.2.4"/>
    </reaction>
</comment>
<evidence type="ECO:0000256" key="8">
    <source>
        <dbReference type="ARBA" id="ARBA00048988"/>
    </source>
</evidence>
<accession>A0A7K2IW82</accession>
<keyword evidence="5" id="KW-0413">Isomerase</keyword>
<feature type="domain" description="UvrD-like helicase ATP-binding" evidence="11">
    <location>
        <begin position="148"/>
        <end position="433"/>
    </location>
</feature>
<dbReference type="Gene3D" id="3.40.50.300">
    <property type="entry name" value="P-loop containing nucleotide triphosphate hydrolases"/>
    <property type="match status" value="2"/>
</dbReference>
<evidence type="ECO:0000256" key="2">
    <source>
        <dbReference type="ARBA" id="ARBA00022801"/>
    </source>
</evidence>
<proteinExistence type="predicted"/>
<dbReference type="PROSITE" id="PS51198">
    <property type="entry name" value="UVRD_HELICASE_ATP_BIND"/>
    <property type="match status" value="1"/>
</dbReference>
<feature type="compositionally biased region" description="Basic and acidic residues" evidence="10">
    <location>
        <begin position="68"/>
        <end position="80"/>
    </location>
</feature>
<dbReference type="GeneID" id="91392774"/>
<comment type="catalytic activity">
    <reaction evidence="6">
        <text>Couples ATP hydrolysis with the unwinding of duplex DNA by translocating in the 3'-5' direction.</text>
        <dbReference type="EC" id="5.6.2.4"/>
    </reaction>
</comment>
<keyword evidence="3 9" id="KW-0347">Helicase</keyword>
<keyword evidence="2 9" id="KW-0378">Hydrolase</keyword>
<evidence type="ECO:0000256" key="5">
    <source>
        <dbReference type="ARBA" id="ARBA00023235"/>
    </source>
</evidence>
<reference evidence="12 13" key="1">
    <citation type="journal article" date="2019" name="Nat. Commun.">
        <title>The antimicrobial potential of Streptomyces from insect microbiomes.</title>
        <authorList>
            <person name="Chevrette M.G."/>
            <person name="Carlson C.M."/>
            <person name="Ortega H.E."/>
            <person name="Thomas C."/>
            <person name="Ananiev G.E."/>
            <person name="Barns K.J."/>
            <person name="Book A.J."/>
            <person name="Cagnazzo J."/>
            <person name="Carlos C."/>
            <person name="Flanigan W."/>
            <person name="Grubbs K.J."/>
            <person name="Horn H.A."/>
            <person name="Hoffmann F.M."/>
            <person name="Klassen J.L."/>
            <person name="Knack J.J."/>
            <person name="Lewin G.R."/>
            <person name="McDonald B.R."/>
            <person name="Muller L."/>
            <person name="Melo W.G.P."/>
            <person name="Pinto-Tomas A.A."/>
            <person name="Schmitz A."/>
            <person name="Wendt-Pienkowski E."/>
            <person name="Wildman S."/>
            <person name="Zhao M."/>
            <person name="Zhang F."/>
            <person name="Bugni T.S."/>
            <person name="Andes D.R."/>
            <person name="Pupo M.T."/>
            <person name="Currie C.R."/>
        </authorList>
    </citation>
    <scope>NUCLEOTIDE SEQUENCE [LARGE SCALE GENOMIC DNA]</scope>
    <source>
        <strain evidence="12 13">SID5840</strain>
    </source>
</reference>
<dbReference type="EMBL" id="WWHY01000001">
    <property type="protein sequence ID" value="MYR34055.1"/>
    <property type="molecule type" value="Genomic_DNA"/>
</dbReference>
<evidence type="ECO:0000256" key="9">
    <source>
        <dbReference type="PROSITE-ProRule" id="PRU00560"/>
    </source>
</evidence>
<dbReference type="InterPro" id="IPR014017">
    <property type="entry name" value="DNA_helicase_UvrD-like_C"/>
</dbReference>
<evidence type="ECO:0000313" key="13">
    <source>
        <dbReference type="Proteomes" id="UP000467124"/>
    </source>
</evidence>
<organism evidence="12 13">
    <name type="scientific">Nocardiopsis alba</name>
    <dbReference type="NCBI Taxonomy" id="53437"/>
    <lineage>
        <taxon>Bacteria</taxon>
        <taxon>Bacillati</taxon>
        <taxon>Actinomycetota</taxon>
        <taxon>Actinomycetes</taxon>
        <taxon>Streptosporangiales</taxon>
        <taxon>Nocardiopsidaceae</taxon>
        <taxon>Nocardiopsis</taxon>
    </lineage>
</organism>
<dbReference type="Pfam" id="PF00580">
    <property type="entry name" value="UvrD-helicase"/>
    <property type="match status" value="1"/>
</dbReference>
<dbReference type="SUPFAM" id="SSF52540">
    <property type="entry name" value="P-loop containing nucleoside triphosphate hydrolases"/>
    <property type="match status" value="1"/>
</dbReference>
<dbReference type="RefSeq" id="WP_026125182.1">
    <property type="nucleotide sequence ID" value="NZ_BAZE01000009.1"/>
</dbReference>
<evidence type="ECO:0000256" key="4">
    <source>
        <dbReference type="ARBA" id="ARBA00022840"/>
    </source>
</evidence>
<feature type="binding site" evidence="9">
    <location>
        <begin position="169"/>
        <end position="176"/>
    </location>
    <ligand>
        <name>ATP</name>
        <dbReference type="ChEBI" id="CHEBI:30616"/>
    </ligand>
</feature>
<dbReference type="GO" id="GO:0003677">
    <property type="term" value="F:DNA binding"/>
    <property type="evidence" value="ECO:0007669"/>
    <property type="project" value="InterPro"/>
</dbReference>
<dbReference type="PANTHER" id="PTHR11070:SF45">
    <property type="entry name" value="DNA 3'-5' HELICASE"/>
    <property type="match status" value="1"/>
</dbReference>
<evidence type="ECO:0000256" key="10">
    <source>
        <dbReference type="SAM" id="MobiDB-lite"/>
    </source>
</evidence>
<evidence type="ECO:0000313" key="12">
    <source>
        <dbReference type="EMBL" id="MYR34055.1"/>
    </source>
</evidence>
<feature type="region of interest" description="Disordered" evidence="10">
    <location>
        <begin position="108"/>
        <end position="138"/>
    </location>
</feature>
<sequence>MSALAIAPTFLSDFARLTPDVQLGTLDVMRAYQAGEHPDLESVAGAADPRVRVVDIAPDWSGVIVPDPRSEQEADLHEREDAEEEGPDYRLLTVRPRDEALRYARDLRPEALTNPPSAAGVGPADLAPSGPPELSGALTAPFDQWRITLHPDQHRLAEGEFKGSVQVTGGPGTGKTVLALYRAAYLAEMDAEAHPERNRESVLLTTYNRALAQTLSDRLDRLLTSPGARARVRVVTIDGLARSVVQSHSGMAPRMIDGDELAQRWRAVALADGLPFSGRFLVDEWEQVVLAKGLESPVDYIRCERSGRIQHLAPEHRRQVWETIRRYVGAMRVEGLWAYPQLAAEAARLLERSGPLYRHVVVDESQDLHPAQWRMLRAAVPEGPDDLFIVGDPNQRVSDNRVSLASLGINVRGRGHRLRVGYRVTQEILDWSLPILGRRAALGMDDNADTLAGLRSSLHGPEPVVRGCDNRAEELRALGEWVEVWLAAGVLPGEIAVAGRNHWVAREVAKELEARGVPTSPLEGAGRSEAVRVGTMHRMKGQEFRCVALVGVSDHLLPPKAAIEAAEGDPVALEHVVQQERTLLFVACTRARDALYVSHVGRPSRLITGDEI</sequence>
<dbReference type="EC" id="5.6.2.4" evidence="7"/>
<keyword evidence="4 9" id="KW-0067">ATP-binding</keyword>
<evidence type="ECO:0000256" key="1">
    <source>
        <dbReference type="ARBA" id="ARBA00022741"/>
    </source>
</evidence>
<dbReference type="GO" id="GO:0005524">
    <property type="term" value="F:ATP binding"/>
    <property type="evidence" value="ECO:0007669"/>
    <property type="project" value="UniProtKB-UniRule"/>
</dbReference>
<keyword evidence="1 9" id="KW-0547">Nucleotide-binding</keyword>
<evidence type="ECO:0000256" key="6">
    <source>
        <dbReference type="ARBA" id="ARBA00034617"/>
    </source>
</evidence>
<dbReference type="Proteomes" id="UP000467124">
    <property type="component" value="Unassembled WGS sequence"/>
</dbReference>
<gene>
    <name evidence="12" type="ORF">GTW20_17790</name>
</gene>
<dbReference type="PANTHER" id="PTHR11070">
    <property type="entry name" value="UVRD / RECB / PCRA DNA HELICASE FAMILY MEMBER"/>
    <property type="match status" value="1"/>
</dbReference>
<protein>
    <recommendedName>
        <fullName evidence="7">DNA 3'-5' helicase</fullName>
        <ecNumber evidence="7">5.6.2.4</ecNumber>
    </recommendedName>
</protein>
<dbReference type="GO" id="GO:0016787">
    <property type="term" value="F:hydrolase activity"/>
    <property type="evidence" value="ECO:0007669"/>
    <property type="project" value="UniProtKB-UniRule"/>
</dbReference>
<dbReference type="Pfam" id="PF13361">
    <property type="entry name" value="UvrD_C"/>
    <property type="match status" value="1"/>
</dbReference>
<evidence type="ECO:0000259" key="11">
    <source>
        <dbReference type="PROSITE" id="PS51198"/>
    </source>
</evidence>
<name>A0A7K2IW82_9ACTN</name>
<evidence type="ECO:0000256" key="3">
    <source>
        <dbReference type="ARBA" id="ARBA00022806"/>
    </source>
</evidence>
<dbReference type="AlphaFoldDB" id="A0A7K2IW82"/>
<dbReference type="GO" id="GO:0000725">
    <property type="term" value="P:recombinational repair"/>
    <property type="evidence" value="ECO:0007669"/>
    <property type="project" value="TreeGrafter"/>
</dbReference>